<dbReference type="Proteomes" id="UP001356427">
    <property type="component" value="Unassembled WGS sequence"/>
</dbReference>
<gene>
    <name evidence="1" type="ORF">J4Q44_G00270570</name>
</gene>
<keyword evidence="2" id="KW-1185">Reference proteome</keyword>
<dbReference type="EMBL" id="JAGTTL010000025">
    <property type="protein sequence ID" value="KAK6302702.1"/>
    <property type="molecule type" value="Genomic_DNA"/>
</dbReference>
<accession>A0AAN8L108</accession>
<organism evidence="1 2">
    <name type="scientific">Coregonus suidteri</name>
    <dbReference type="NCBI Taxonomy" id="861788"/>
    <lineage>
        <taxon>Eukaryota</taxon>
        <taxon>Metazoa</taxon>
        <taxon>Chordata</taxon>
        <taxon>Craniata</taxon>
        <taxon>Vertebrata</taxon>
        <taxon>Euteleostomi</taxon>
        <taxon>Actinopterygii</taxon>
        <taxon>Neopterygii</taxon>
        <taxon>Teleostei</taxon>
        <taxon>Protacanthopterygii</taxon>
        <taxon>Salmoniformes</taxon>
        <taxon>Salmonidae</taxon>
        <taxon>Coregoninae</taxon>
        <taxon>Coregonus</taxon>
    </lineage>
</organism>
<protein>
    <submittedName>
        <fullName evidence="1">Uncharacterized protein</fullName>
    </submittedName>
</protein>
<dbReference type="AlphaFoldDB" id="A0AAN8L108"/>
<comment type="caution">
    <text evidence="1">The sequence shown here is derived from an EMBL/GenBank/DDBJ whole genome shotgun (WGS) entry which is preliminary data.</text>
</comment>
<proteinExistence type="predicted"/>
<sequence>MSRETCLFSSKANVGFLNHLLKSISGQSQQTWTTLFKARTEKTLNVHCLRRPCIEDKIMTSAPQTSKELVWGSRLTSDQGMPRRSLVLITKPMPKTGEVMPHCTT</sequence>
<evidence type="ECO:0000313" key="2">
    <source>
        <dbReference type="Proteomes" id="UP001356427"/>
    </source>
</evidence>
<name>A0AAN8L108_9TELE</name>
<evidence type="ECO:0000313" key="1">
    <source>
        <dbReference type="EMBL" id="KAK6302702.1"/>
    </source>
</evidence>
<reference evidence="1 2" key="1">
    <citation type="submission" date="2021-04" db="EMBL/GenBank/DDBJ databases">
        <authorList>
            <person name="De Guttry C."/>
            <person name="Zahm M."/>
            <person name="Klopp C."/>
            <person name="Cabau C."/>
            <person name="Louis A."/>
            <person name="Berthelot C."/>
            <person name="Parey E."/>
            <person name="Roest Crollius H."/>
            <person name="Montfort J."/>
            <person name="Robinson-Rechavi M."/>
            <person name="Bucao C."/>
            <person name="Bouchez O."/>
            <person name="Gislard M."/>
            <person name="Lluch J."/>
            <person name="Milhes M."/>
            <person name="Lampietro C."/>
            <person name="Lopez Roques C."/>
            <person name="Donnadieu C."/>
            <person name="Braasch I."/>
            <person name="Desvignes T."/>
            <person name="Postlethwait J."/>
            <person name="Bobe J."/>
            <person name="Wedekind C."/>
            <person name="Guiguen Y."/>
        </authorList>
    </citation>
    <scope>NUCLEOTIDE SEQUENCE [LARGE SCALE GENOMIC DNA]</scope>
    <source>
        <strain evidence="1">Cs_M1</strain>
        <tissue evidence="1">Blood</tissue>
    </source>
</reference>